<dbReference type="EMBL" id="VSRR010000055">
    <property type="protein sequence ID" value="MPC09091.1"/>
    <property type="molecule type" value="Genomic_DNA"/>
</dbReference>
<gene>
    <name evidence="1" type="ORF">E2C01_001694</name>
</gene>
<comment type="caution">
    <text evidence="1">The sequence shown here is derived from an EMBL/GenBank/DDBJ whole genome shotgun (WGS) entry which is preliminary data.</text>
</comment>
<proteinExistence type="predicted"/>
<sequence>MARASDPRAIQPSPHNCLHIRLTSLFLPRRVSPSPSVQVAGILKWSKITCNPRGQQKGTPSSACQCACIPPPLYAALVPPVKGIPRWVDF</sequence>
<dbReference type="AlphaFoldDB" id="A0A5B7CJX7"/>
<evidence type="ECO:0000313" key="1">
    <source>
        <dbReference type="EMBL" id="MPC09091.1"/>
    </source>
</evidence>
<keyword evidence="2" id="KW-1185">Reference proteome</keyword>
<protein>
    <submittedName>
        <fullName evidence="1">Uncharacterized protein</fullName>
    </submittedName>
</protein>
<organism evidence="1 2">
    <name type="scientific">Portunus trituberculatus</name>
    <name type="common">Swimming crab</name>
    <name type="synonym">Neptunus trituberculatus</name>
    <dbReference type="NCBI Taxonomy" id="210409"/>
    <lineage>
        <taxon>Eukaryota</taxon>
        <taxon>Metazoa</taxon>
        <taxon>Ecdysozoa</taxon>
        <taxon>Arthropoda</taxon>
        <taxon>Crustacea</taxon>
        <taxon>Multicrustacea</taxon>
        <taxon>Malacostraca</taxon>
        <taxon>Eumalacostraca</taxon>
        <taxon>Eucarida</taxon>
        <taxon>Decapoda</taxon>
        <taxon>Pleocyemata</taxon>
        <taxon>Brachyura</taxon>
        <taxon>Eubrachyura</taxon>
        <taxon>Portunoidea</taxon>
        <taxon>Portunidae</taxon>
        <taxon>Portuninae</taxon>
        <taxon>Portunus</taxon>
    </lineage>
</organism>
<evidence type="ECO:0000313" key="2">
    <source>
        <dbReference type="Proteomes" id="UP000324222"/>
    </source>
</evidence>
<accession>A0A5B7CJX7</accession>
<reference evidence="1 2" key="1">
    <citation type="submission" date="2019-05" db="EMBL/GenBank/DDBJ databases">
        <title>Another draft genome of Portunus trituberculatus and its Hox gene families provides insights of decapod evolution.</title>
        <authorList>
            <person name="Jeong J.-H."/>
            <person name="Song I."/>
            <person name="Kim S."/>
            <person name="Choi T."/>
            <person name="Kim D."/>
            <person name="Ryu S."/>
            <person name="Kim W."/>
        </authorList>
    </citation>
    <scope>NUCLEOTIDE SEQUENCE [LARGE SCALE GENOMIC DNA]</scope>
    <source>
        <tissue evidence="1">Muscle</tissue>
    </source>
</reference>
<dbReference type="Proteomes" id="UP000324222">
    <property type="component" value="Unassembled WGS sequence"/>
</dbReference>
<name>A0A5B7CJX7_PORTR</name>